<keyword evidence="3" id="KW-0862">Zinc</keyword>
<dbReference type="InterPro" id="IPR037274">
    <property type="entry name" value="Znf_CHY_sf"/>
</dbReference>
<keyword evidence="1" id="KW-0479">Metal-binding</keyword>
<feature type="domain" description="CHY-type" evidence="4">
    <location>
        <begin position="9"/>
        <end position="90"/>
    </location>
</feature>
<organism evidence="5 6">
    <name type="scientific">Thermoactinomyces daqus</name>
    <dbReference type="NCBI Taxonomy" id="1329516"/>
    <lineage>
        <taxon>Bacteria</taxon>
        <taxon>Bacillati</taxon>
        <taxon>Bacillota</taxon>
        <taxon>Bacilli</taxon>
        <taxon>Bacillales</taxon>
        <taxon>Thermoactinomycetaceae</taxon>
        <taxon>Thermoactinomyces</taxon>
    </lineage>
</organism>
<accession>A0A7W2AJD6</accession>
<evidence type="ECO:0000313" key="6">
    <source>
        <dbReference type="Proteomes" id="UP000530514"/>
    </source>
</evidence>
<evidence type="ECO:0000256" key="3">
    <source>
        <dbReference type="ARBA" id="ARBA00022833"/>
    </source>
</evidence>
<sequence length="105" mass="12422">MKPIIFGKTIDQKTRCVHYHSDLDIVAIKFACCERYYPCYQCHEETAGHQAVPWPRSRFHEKAILCGNCQTELTVHEYLNGEARCPECRHPFNPGCKKHYHFYFE</sequence>
<dbReference type="Pfam" id="PF05495">
    <property type="entry name" value="zf-CHY"/>
    <property type="match status" value="1"/>
</dbReference>
<dbReference type="OrthoDB" id="882119at2"/>
<dbReference type="GO" id="GO:0008270">
    <property type="term" value="F:zinc ion binding"/>
    <property type="evidence" value="ECO:0007669"/>
    <property type="project" value="UniProtKB-KW"/>
</dbReference>
<evidence type="ECO:0000256" key="2">
    <source>
        <dbReference type="ARBA" id="ARBA00022771"/>
    </source>
</evidence>
<dbReference type="InterPro" id="IPR052604">
    <property type="entry name" value="Mito_Tim_assembly_helper"/>
</dbReference>
<gene>
    <name evidence="5" type="ORF">H1164_13005</name>
</gene>
<dbReference type="EMBL" id="JACEIP010000022">
    <property type="protein sequence ID" value="MBA4543808.1"/>
    <property type="molecule type" value="Genomic_DNA"/>
</dbReference>
<dbReference type="PANTHER" id="PTHR28082:SF1">
    <property type="entry name" value="HELPER OF TIM PROTEIN 13"/>
    <property type="match status" value="1"/>
</dbReference>
<dbReference type="PROSITE" id="PS51266">
    <property type="entry name" value="ZF_CHY"/>
    <property type="match status" value="1"/>
</dbReference>
<dbReference type="AlphaFoldDB" id="A0A7W2AJD6"/>
<dbReference type="InterPro" id="IPR016694">
    <property type="entry name" value="UCP017292"/>
</dbReference>
<name>A0A7W2AJD6_9BACL</name>
<evidence type="ECO:0000313" key="5">
    <source>
        <dbReference type="EMBL" id="MBA4543808.1"/>
    </source>
</evidence>
<dbReference type="Proteomes" id="UP000530514">
    <property type="component" value="Unassembled WGS sequence"/>
</dbReference>
<protein>
    <recommendedName>
        <fullName evidence="4">CHY-type domain-containing protein</fullName>
    </recommendedName>
</protein>
<dbReference type="PIRSF" id="PIRSF017292">
    <property type="entry name" value="UCP017292_Znf_CHY"/>
    <property type="match status" value="1"/>
</dbReference>
<dbReference type="PANTHER" id="PTHR28082">
    <property type="entry name" value="ZINC FINGER PROTEIN"/>
    <property type="match status" value="1"/>
</dbReference>
<comment type="caution">
    <text evidence="5">The sequence shown here is derived from an EMBL/GenBank/DDBJ whole genome shotgun (WGS) entry which is preliminary data.</text>
</comment>
<dbReference type="RefSeq" id="WP_033099985.1">
    <property type="nucleotide sequence ID" value="NZ_JACEIP010000022.1"/>
</dbReference>
<reference evidence="5 6" key="1">
    <citation type="submission" date="2020-07" db="EMBL/GenBank/DDBJ databases">
        <authorList>
            <person name="Feng H."/>
        </authorList>
    </citation>
    <scope>NUCLEOTIDE SEQUENCE [LARGE SCALE GENOMIC DNA]</scope>
    <source>
        <strain evidence="6">s-11</strain>
    </source>
</reference>
<evidence type="ECO:0000256" key="1">
    <source>
        <dbReference type="ARBA" id="ARBA00022723"/>
    </source>
</evidence>
<dbReference type="GO" id="GO:0045041">
    <property type="term" value="P:protein import into mitochondrial intermembrane space"/>
    <property type="evidence" value="ECO:0007669"/>
    <property type="project" value="TreeGrafter"/>
</dbReference>
<evidence type="ECO:0000259" key="4">
    <source>
        <dbReference type="PROSITE" id="PS51266"/>
    </source>
</evidence>
<proteinExistence type="predicted"/>
<keyword evidence="6" id="KW-1185">Reference proteome</keyword>
<keyword evidence="2" id="KW-0863">Zinc-finger</keyword>
<dbReference type="SUPFAM" id="SSF161219">
    <property type="entry name" value="CHY zinc finger-like"/>
    <property type="match status" value="1"/>
</dbReference>
<dbReference type="InterPro" id="IPR008913">
    <property type="entry name" value="Znf_CHY"/>
</dbReference>